<dbReference type="PANTHER" id="PTHR48475:SF2">
    <property type="entry name" value="RIBONUCLEASE H"/>
    <property type="match status" value="1"/>
</dbReference>
<dbReference type="PANTHER" id="PTHR48475">
    <property type="entry name" value="RIBONUCLEASE H"/>
    <property type="match status" value="1"/>
</dbReference>
<dbReference type="AlphaFoldDB" id="A0AAD4W1N1"/>
<proteinExistence type="predicted"/>
<comment type="caution">
    <text evidence="1">The sequence shown here is derived from an EMBL/GenBank/DDBJ whole genome shotgun (WGS) entry which is preliminary data.</text>
</comment>
<dbReference type="GO" id="GO:0003676">
    <property type="term" value="F:nucleic acid binding"/>
    <property type="evidence" value="ECO:0007669"/>
    <property type="project" value="InterPro"/>
</dbReference>
<gene>
    <name evidence="1" type="ORF">L3X38_025443</name>
</gene>
<dbReference type="EMBL" id="JAJFAZ020000004">
    <property type="protein sequence ID" value="KAI5335310.1"/>
    <property type="molecule type" value="Genomic_DNA"/>
</dbReference>
<evidence type="ECO:0008006" key="3">
    <source>
        <dbReference type="Google" id="ProtNLM"/>
    </source>
</evidence>
<name>A0AAD4W1N1_PRUDU</name>
<accession>A0AAD4W1N1</accession>
<dbReference type="InterPro" id="IPR036397">
    <property type="entry name" value="RNaseH_sf"/>
</dbReference>
<dbReference type="Proteomes" id="UP001054821">
    <property type="component" value="Chromosome 4"/>
</dbReference>
<keyword evidence="2" id="KW-1185">Reference proteome</keyword>
<evidence type="ECO:0000313" key="1">
    <source>
        <dbReference type="EMBL" id="KAI5335310.1"/>
    </source>
</evidence>
<reference evidence="1 2" key="1">
    <citation type="journal article" date="2022" name="G3 (Bethesda)">
        <title>Whole-genome sequence and methylome profiling of the almond [Prunus dulcis (Mill.) D.A. Webb] cultivar 'Nonpareil'.</title>
        <authorList>
            <person name="D'Amico-Willman K.M."/>
            <person name="Ouma W.Z."/>
            <person name="Meulia T."/>
            <person name="Sideli G.M."/>
            <person name="Gradziel T.M."/>
            <person name="Fresnedo-Ramirez J."/>
        </authorList>
    </citation>
    <scope>NUCLEOTIDE SEQUENCE [LARGE SCALE GENOMIC DNA]</scope>
    <source>
        <strain evidence="1">Clone GOH B32 T37-40</strain>
    </source>
</reference>
<organism evidence="1 2">
    <name type="scientific">Prunus dulcis</name>
    <name type="common">Almond</name>
    <name type="synonym">Amygdalus dulcis</name>
    <dbReference type="NCBI Taxonomy" id="3755"/>
    <lineage>
        <taxon>Eukaryota</taxon>
        <taxon>Viridiplantae</taxon>
        <taxon>Streptophyta</taxon>
        <taxon>Embryophyta</taxon>
        <taxon>Tracheophyta</taxon>
        <taxon>Spermatophyta</taxon>
        <taxon>Magnoliopsida</taxon>
        <taxon>eudicotyledons</taxon>
        <taxon>Gunneridae</taxon>
        <taxon>Pentapetalae</taxon>
        <taxon>rosids</taxon>
        <taxon>fabids</taxon>
        <taxon>Rosales</taxon>
        <taxon>Rosaceae</taxon>
        <taxon>Amygdaloideae</taxon>
        <taxon>Amygdaleae</taxon>
        <taxon>Prunus</taxon>
    </lineage>
</organism>
<sequence length="105" mass="12028">MGAKQIQIFSDSQLVVHQVNQDFTAKDISMTASLQHTHHLLATFDAYLISQFLRNQTLPVDPAEARRVRYRSARYLIINGSLYNRGFSLPYHQCLTPEEDAQAFT</sequence>
<protein>
    <recommendedName>
        <fullName evidence="3">RNase H type-1 domain-containing protein</fullName>
    </recommendedName>
</protein>
<evidence type="ECO:0000313" key="2">
    <source>
        <dbReference type="Proteomes" id="UP001054821"/>
    </source>
</evidence>
<dbReference type="Gene3D" id="3.30.420.10">
    <property type="entry name" value="Ribonuclease H-like superfamily/Ribonuclease H"/>
    <property type="match status" value="1"/>
</dbReference>